<keyword evidence="3" id="KW-0863">Zinc-finger</keyword>
<dbReference type="InterPro" id="IPR012337">
    <property type="entry name" value="RNaseH-like_sf"/>
</dbReference>
<name>A0A179F673_PURLI</name>
<keyword evidence="4" id="KW-0862">Zinc</keyword>
<evidence type="ECO:0000313" key="6">
    <source>
        <dbReference type="EMBL" id="OAQ60850.1"/>
    </source>
</evidence>
<reference evidence="6 7" key="1">
    <citation type="submission" date="2016-01" db="EMBL/GenBank/DDBJ databases">
        <title>Biosynthesis of antibiotic leucinostatins and their inhibition on Phytophthora in bio-control Purpureocillium lilacinum.</title>
        <authorList>
            <person name="Wang G."/>
            <person name="Liu Z."/>
            <person name="Lin R."/>
            <person name="Li E."/>
            <person name="Mao Z."/>
            <person name="Ling J."/>
            <person name="Yin W."/>
            <person name="Xie B."/>
        </authorList>
    </citation>
    <scope>NUCLEOTIDE SEQUENCE [LARGE SCALE GENOMIC DNA]</scope>
    <source>
        <strain evidence="6">PLBJ-1</strain>
    </source>
</reference>
<dbReference type="EMBL" id="LSBH01000029">
    <property type="protein sequence ID" value="OAQ60850.1"/>
    <property type="molecule type" value="Genomic_DNA"/>
</dbReference>
<dbReference type="SUPFAM" id="SSF53098">
    <property type="entry name" value="Ribonuclease H-like"/>
    <property type="match status" value="1"/>
</dbReference>
<evidence type="ECO:0000256" key="3">
    <source>
        <dbReference type="ARBA" id="ARBA00022771"/>
    </source>
</evidence>
<evidence type="ECO:0000256" key="1">
    <source>
        <dbReference type="ARBA" id="ARBA00004123"/>
    </source>
</evidence>
<dbReference type="PANTHER" id="PTHR46481:SF10">
    <property type="entry name" value="ZINC FINGER BED DOMAIN-CONTAINING PROTEIN 39"/>
    <property type="match status" value="1"/>
</dbReference>
<comment type="subcellular location">
    <subcellularLocation>
        <location evidence="1">Nucleus</location>
    </subcellularLocation>
</comment>
<accession>A0A179F673</accession>
<evidence type="ECO:0000256" key="4">
    <source>
        <dbReference type="ARBA" id="ARBA00022833"/>
    </source>
</evidence>
<dbReference type="AlphaFoldDB" id="A0A179F673"/>
<dbReference type="GO" id="GO:0005634">
    <property type="term" value="C:nucleus"/>
    <property type="evidence" value="ECO:0007669"/>
    <property type="project" value="UniProtKB-SubCell"/>
</dbReference>
<dbReference type="GO" id="GO:0008270">
    <property type="term" value="F:zinc ion binding"/>
    <property type="evidence" value="ECO:0007669"/>
    <property type="project" value="UniProtKB-KW"/>
</dbReference>
<gene>
    <name evidence="6" type="ORF">VFPBJ_11511</name>
</gene>
<sequence length="226" mass="25230">MLNLNVSDRKEQAVANWLIDASVSSRQPEHRRLRRVFEYLNPSVAVTNAHISHDTVRRRIVELHHRHEKSIINHLRGISGLIHISFDGWPRPRLPELKCPHTGANVAAQTLDILESYEIVDKIGYITLDNAGNMDTATDAMAIGYKNNWLVVAGAQGRASTPPPIRTSGSSNRINSSGLIVYYGNPIVIRVLRRLLNTHTAICCTSTHKTSVKMRITTQSSRISSI</sequence>
<evidence type="ECO:0000256" key="2">
    <source>
        <dbReference type="ARBA" id="ARBA00022723"/>
    </source>
</evidence>
<evidence type="ECO:0000256" key="5">
    <source>
        <dbReference type="ARBA" id="ARBA00023242"/>
    </source>
</evidence>
<dbReference type="InterPro" id="IPR052035">
    <property type="entry name" value="ZnF_BED_domain_contain"/>
</dbReference>
<comment type="caution">
    <text evidence="6">The sequence shown here is derived from an EMBL/GenBank/DDBJ whole genome shotgun (WGS) entry which is preliminary data.</text>
</comment>
<dbReference type="Proteomes" id="UP000078240">
    <property type="component" value="Unassembled WGS sequence"/>
</dbReference>
<evidence type="ECO:0000313" key="7">
    <source>
        <dbReference type="Proteomes" id="UP000078240"/>
    </source>
</evidence>
<proteinExistence type="predicted"/>
<keyword evidence="2" id="KW-0479">Metal-binding</keyword>
<organism evidence="6 7">
    <name type="scientific">Purpureocillium lilacinum</name>
    <name type="common">Paecilomyces lilacinus</name>
    <dbReference type="NCBI Taxonomy" id="33203"/>
    <lineage>
        <taxon>Eukaryota</taxon>
        <taxon>Fungi</taxon>
        <taxon>Dikarya</taxon>
        <taxon>Ascomycota</taxon>
        <taxon>Pezizomycotina</taxon>
        <taxon>Sordariomycetes</taxon>
        <taxon>Hypocreomycetidae</taxon>
        <taxon>Hypocreales</taxon>
        <taxon>Ophiocordycipitaceae</taxon>
        <taxon>Purpureocillium</taxon>
    </lineage>
</organism>
<keyword evidence="5" id="KW-0539">Nucleus</keyword>
<dbReference type="PANTHER" id="PTHR46481">
    <property type="entry name" value="ZINC FINGER BED DOMAIN-CONTAINING PROTEIN 4"/>
    <property type="match status" value="1"/>
</dbReference>
<protein>
    <submittedName>
        <fullName evidence="6">Uncharacterized protein</fullName>
    </submittedName>
</protein>